<protein>
    <submittedName>
        <fullName evidence="1">Uncharacterized protein</fullName>
    </submittedName>
</protein>
<gene>
    <name evidence="1" type="ORF">QWZ10_10480</name>
</gene>
<keyword evidence="2" id="KW-1185">Reference proteome</keyword>
<dbReference type="EMBL" id="JAUFRC010000001">
    <property type="protein sequence ID" value="MDN3712113.1"/>
    <property type="molecule type" value="Genomic_DNA"/>
</dbReference>
<accession>A0ABT8D5P5</accession>
<dbReference type="Proteomes" id="UP001243846">
    <property type="component" value="Unassembled WGS sequence"/>
</dbReference>
<dbReference type="RefSeq" id="WP_377683651.1">
    <property type="nucleotide sequence ID" value="NZ_JBHMDZ010000002.1"/>
</dbReference>
<evidence type="ECO:0000313" key="1">
    <source>
        <dbReference type="EMBL" id="MDN3712113.1"/>
    </source>
</evidence>
<comment type="caution">
    <text evidence="1">The sequence shown here is derived from an EMBL/GenBank/DDBJ whole genome shotgun (WGS) entry which is preliminary data.</text>
</comment>
<name>A0ABT8D5P5_9RHOB</name>
<organism evidence="1 2">
    <name type="scientific">Paracoccus cavernae</name>
    <dbReference type="NCBI Taxonomy" id="1571207"/>
    <lineage>
        <taxon>Bacteria</taxon>
        <taxon>Pseudomonadati</taxon>
        <taxon>Pseudomonadota</taxon>
        <taxon>Alphaproteobacteria</taxon>
        <taxon>Rhodobacterales</taxon>
        <taxon>Paracoccaceae</taxon>
        <taxon>Paracoccus</taxon>
    </lineage>
</organism>
<evidence type="ECO:0000313" key="2">
    <source>
        <dbReference type="Proteomes" id="UP001243846"/>
    </source>
</evidence>
<proteinExistence type="predicted"/>
<reference evidence="2" key="1">
    <citation type="journal article" date="2019" name="Int. J. Syst. Evol. Microbiol.">
        <title>The Global Catalogue of Microorganisms (GCM) 10K type strain sequencing project: providing services to taxonomists for standard genome sequencing and annotation.</title>
        <authorList>
            <consortium name="The Broad Institute Genomics Platform"/>
            <consortium name="The Broad Institute Genome Sequencing Center for Infectious Disease"/>
            <person name="Wu L."/>
            <person name="Ma J."/>
        </authorList>
    </citation>
    <scope>NUCLEOTIDE SEQUENCE [LARGE SCALE GENOMIC DNA]</scope>
    <source>
        <strain evidence="2">CECT 8482</strain>
    </source>
</reference>
<sequence>MTYAARIKDGLVAQVTVEADDYVAPDGWAVIGPMNAVGIGWAYDGTRFVPPDRTE</sequence>